<feature type="transmembrane region" description="Helical" evidence="7">
    <location>
        <begin position="136"/>
        <end position="155"/>
    </location>
</feature>
<dbReference type="AlphaFoldDB" id="A0A9D1MNF8"/>
<keyword evidence="3" id="KW-0813">Transport</keyword>
<evidence type="ECO:0000256" key="1">
    <source>
        <dbReference type="ARBA" id="ARBA00004141"/>
    </source>
</evidence>
<proteinExistence type="inferred from homology"/>
<gene>
    <name evidence="8" type="ORF">IAB06_01805</name>
</gene>
<evidence type="ECO:0000313" key="8">
    <source>
        <dbReference type="EMBL" id="HIU63763.1"/>
    </source>
</evidence>
<evidence type="ECO:0000256" key="4">
    <source>
        <dbReference type="ARBA" id="ARBA00022692"/>
    </source>
</evidence>
<evidence type="ECO:0000256" key="5">
    <source>
        <dbReference type="ARBA" id="ARBA00022989"/>
    </source>
</evidence>
<evidence type="ECO:0000256" key="2">
    <source>
        <dbReference type="ARBA" id="ARBA00007556"/>
    </source>
</evidence>
<feature type="transmembrane region" description="Helical" evidence="7">
    <location>
        <begin position="49"/>
        <end position="66"/>
    </location>
</feature>
<keyword evidence="5 7" id="KW-1133">Transmembrane helix</keyword>
<evidence type="ECO:0000256" key="3">
    <source>
        <dbReference type="ARBA" id="ARBA00022448"/>
    </source>
</evidence>
<accession>A0A9D1MNF8</accession>
<feature type="transmembrane region" description="Helical" evidence="7">
    <location>
        <begin position="192"/>
        <end position="212"/>
    </location>
</feature>
<dbReference type="GO" id="GO:0005548">
    <property type="term" value="F:phospholipid transporter activity"/>
    <property type="evidence" value="ECO:0007669"/>
    <property type="project" value="TreeGrafter"/>
</dbReference>
<feature type="transmembrane region" description="Helical" evidence="7">
    <location>
        <begin position="96"/>
        <end position="116"/>
    </location>
</feature>
<comment type="similarity">
    <text evidence="2 7">Belongs to the MlaE permease family.</text>
</comment>
<reference evidence="8" key="2">
    <citation type="journal article" date="2021" name="PeerJ">
        <title>Extensive microbial diversity within the chicken gut microbiome revealed by metagenomics and culture.</title>
        <authorList>
            <person name="Gilroy R."/>
            <person name="Ravi A."/>
            <person name="Getino M."/>
            <person name="Pursley I."/>
            <person name="Horton D.L."/>
            <person name="Alikhan N.F."/>
            <person name="Baker D."/>
            <person name="Gharbi K."/>
            <person name="Hall N."/>
            <person name="Watson M."/>
            <person name="Adriaenssens E.M."/>
            <person name="Foster-Nyarko E."/>
            <person name="Jarju S."/>
            <person name="Secka A."/>
            <person name="Antonio M."/>
            <person name="Oren A."/>
            <person name="Chaudhuri R.R."/>
            <person name="La Ragione R."/>
            <person name="Hildebrand F."/>
            <person name="Pallen M.J."/>
        </authorList>
    </citation>
    <scope>NUCLEOTIDE SEQUENCE</scope>
    <source>
        <strain evidence="8">CHK160-1198</strain>
    </source>
</reference>
<feature type="transmembrane region" description="Helical" evidence="7">
    <location>
        <begin position="72"/>
        <end position="89"/>
    </location>
</feature>
<evidence type="ECO:0000256" key="7">
    <source>
        <dbReference type="RuleBase" id="RU362044"/>
    </source>
</evidence>
<protein>
    <submittedName>
        <fullName evidence="8">ABC transporter permease</fullName>
    </submittedName>
</protein>
<feature type="transmembrane region" description="Helical" evidence="7">
    <location>
        <begin position="224"/>
        <end position="252"/>
    </location>
</feature>
<keyword evidence="4 7" id="KW-0812">Transmembrane</keyword>
<comment type="subcellular location">
    <subcellularLocation>
        <location evidence="1">Membrane</location>
        <topology evidence="1">Multi-pass membrane protein</topology>
    </subcellularLocation>
</comment>
<dbReference type="InterPro" id="IPR003453">
    <property type="entry name" value="ABC_MlaE_roteobac"/>
</dbReference>
<reference evidence="8" key="1">
    <citation type="submission" date="2020-10" db="EMBL/GenBank/DDBJ databases">
        <authorList>
            <person name="Gilroy R."/>
        </authorList>
    </citation>
    <scope>NUCLEOTIDE SEQUENCE</scope>
    <source>
        <strain evidence="8">CHK160-1198</strain>
    </source>
</reference>
<dbReference type="PANTHER" id="PTHR30188">
    <property type="entry name" value="ABC TRANSPORTER PERMEASE PROTEIN-RELATED"/>
    <property type="match status" value="1"/>
</dbReference>
<dbReference type="InterPro" id="IPR030802">
    <property type="entry name" value="Permease_MalE"/>
</dbReference>
<name>A0A9D1MNF8_9FIRM</name>
<sequence>MSEQLGSFILDFCGATGRVINLFLATCVRLKETNGRETIRQMARLGADSLPIVLMTIMFTGMVLAVQTSKEFVRFGAAASVGGVVAIAMGRELAPVLTGVVVAGRVGAAIAAEIAAMKVTEQIDALRVMATNPITYLVVPRFVAAVVMLPVLVVFANAIGSFGGWVVATNYADISSFTYINSIKVFMKSFDLVSGMIKGAVFGGIIAIIGCYKGLNAKQGAEGVGVATTAAVVLSIILIFISNYFLSLILFVSGG</sequence>
<organism evidence="8 9">
    <name type="scientific">Candidatus Avacidaminococcus intestinavium</name>
    <dbReference type="NCBI Taxonomy" id="2840684"/>
    <lineage>
        <taxon>Bacteria</taxon>
        <taxon>Bacillati</taxon>
        <taxon>Bacillota</taxon>
        <taxon>Negativicutes</taxon>
        <taxon>Acidaminococcales</taxon>
        <taxon>Acidaminococcaceae</taxon>
        <taxon>Acidaminococcaceae incertae sedis</taxon>
        <taxon>Candidatus Avacidaminococcus</taxon>
    </lineage>
</organism>
<comment type="caution">
    <text evidence="8">The sequence shown here is derived from an EMBL/GenBank/DDBJ whole genome shotgun (WGS) entry which is preliminary data.</text>
</comment>
<evidence type="ECO:0000313" key="9">
    <source>
        <dbReference type="Proteomes" id="UP000824099"/>
    </source>
</evidence>
<evidence type="ECO:0000256" key="6">
    <source>
        <dbReference type="ARBA" id="ARBA00023136"/>
    </source>
</evidence>
<dbReference type="Pfam" id="PF02405">
    <property type="entry name" value="MlaE"/>
    <property type="match status" value="1"/>
</dbReference>
<dbReference type="PANTHER" id="PTHR30188:SF4">
    <property type="entry name" value="PROTEIN TRIGALACTOSYLDIACYLGLYCEROL 1, CHLOROPLASTIC"/>
    <property type="match status" value="1"/>
</dbReference>
<dbReference type="NCBIfam" id="TIGR00056">
    <property type="entry name" value="MlaE family lipid ABC transporter permease subunit"/>
    <property type="match status" value="1"/>
</dbReference>
<dbReference type="GO" id="GO:0043190">
    <property type="term" value="C:ATP-binding cassette (ABC) transporter complex"/>
    <property type="evidence" value="ECO:0007669"/>
    <property type="project" value="InterPro"/>
</dbReference>
<dbReference type="Proteomes" id="UP000824099">
    <property type="component" value="Unassembled WGS sequence"/>
</dbReference>
<keyword evidence="6 7" id="KW-0472">Membrane</keyword>
<dbReference type="EMBL" id="DVNI01000026">
    <property type="protein sequence ID" value="HIU63763.1"/>
    <property type="molecule type" value="Genomic_DNA"/>
</dbReference>